<evidence type="ECO:0000256" key="2">
    <source>
        <dbReference type="SAM" id="MobiDB-lite"/>
    </source>
</evidence>
<dbReference type="Proteomes" id="UP001390339">
    <property type="component" value="Unassembled WGS sequence"/>
</dbReference>
<sequence length="537" mass="58880">MSDRVPGGALPHGHHHSLAGGKLQPTFVGYINSTMDALVLFEACLTGHISHVPHRPHDRERANLIRSGNVFIYEENSSGIKRWTDGVPWSPSRILGNFLLYRELDKPFQPGEKKCAMKKKPDKVNGVPKPVANSRANSVGFSGLNMRSLASQYPDAPGDNKDAERALVGSLVNSYQFKPEGLVKKTISVHYKGMQHHLVSYYNIEDVVKKKLHTPIESPALQHVQPRAALISTENLRTLVDDHKLIVDDRARALLANGQILAELACAPRYISVPNVHPSYHQGWHASYPMQTNLYGAAAPHTLTPPVSYPHSHQSYSYEPPWMQQQQQLPNFPSMPMASRRYSTITNNGYEPKGGGQSSYPSMTSLSRSHTSGTPVVPSTRMPSSSMLENHGMGHKSFEPPSMYDSPAASAASSPRGTLYDNNARHAASFESSFSQHQNTSYDGQTSPIFDPTSTAQPAGEYNTELQTQQDLGSFDSPSDDNTASALNGMDLNSSVTRAEFGDGGCYSSFSGHDADTALADTWYFPHVESRIDGSCR</sequence>
<proteinExistence type="inferred from homology"/>
<dbReference type="Pfam" id="PF09729">
    <property type="entry name" value="Gti1_Pac2"/>
    <property type="match status" value="1"/>
</dbReference>
<dbReference type="PANTHER" id="PTHR28027">
    <property type="entry name" value="TRANSCRIPTIONAL REGULATOR MIT1"/>
    <property type="match status" value="1"/>
</dbReference>
<keyword evidence="4" id="KW-1185">Reference proteome</keyword>
<accession>A0ABR2J4S4</accession>
<organism evidence="3 4">
    <name type="scientific">Apiospora arundinis</name>
    <dbReference type="NCBI Taxonomy" id="335852"/>
    <lineage>
        <taxon>Eukaryota</taxon>
        <taxon>Fungi</taxon>
        <taxon>Dikarya</taxon>
        <taxon>Ascomycota</taxon>
        <taxon>Pezizomycotina</taxon>
        <taxon>Sordariomycetes</taxon>
        <taxon>Xylariomycetidae</taxon>
        <taxon>Amphisphaeriales</taxon>
        <taxon>Apiosporaceae</taxon>
        <taxon>Apiospora</taxon>
    </lineage>
</organism>
<reference evidence="3 4" key="1">
    <citation type="journal article" date="2024" name="IMA Fungus">
        <title>Apiospora arundinis, a panoply of carbohydrate-active enzymes and secondary metabolites.</title>
        <authorList>
            <person name="Sorensen T."/>
            <person name="Petersen C."/>
            <person name="Muurmann A.T."/>
            <person name="Christiansen J.V."/>
            <person name="Brundto M.L."/>
            <person name="Overgaard C.K."/>
            <person name="Boysen A.T."/>
            <person name="Wollenberg R.D."/>
            <person name="Larsen T.O."/>
            <person name="Sorensen J.L."/>
            <person name="Nielsen K.L."/>
            <person name="Sondergaard T.E."/>
        </authorList>
    </citation>
    <scope>NUCLEOTIDE SEQUENCE [LARGE SCALE GENOMIC DNA]</scope>
    <source>
        <strain evidence="3 4">AAU 773</strain>
    </source>
</reference>
<evidence type="ECO:0000256" key="1">
    <source>
        <dbReference type="ARBA" id="ARBA00008359"/>
    </source>
</evidence>
<gene>
    <name evidence="3" type="ORF">PGQ11_002951</name>
</gene>
<comment type="similarity">
    <text evidence="1">Belongs to the MIT1/WOR1 family.</text>
</comment>
<protein>
    <submittedName>
        <fullName evidence="3">Global transcription regulator sge1</fullName>
    </submittedName>
</protein>
<comment type="caution">
    <text evidence="3">The sequence shown here is derived from an EMBL/GenBank/DDBJ whole genome shotgun (WGS) entry which is preliminary data.</text>
</comment>
<evidence type="ECO:0000313" key="4">
    <source>
        <dbReference type="Proteomes" id="UP001390339"/>
    </source>
</evidence>
<dbReference type="EMBL" id="JAPCWZ010000003">
    <property type="protein sequence ID" value="KAK8872437.1"/>
    <property type="molecule type" value="Genomic_DNA"/>
</dbReference>
<feature type="region of interest" description="Disordered" evidence="2">
    <location>
        <begin position="344"/>
        <end position="421"/>
    </location>
</feature>
<feature type="compositionally biased region" description="Low complexity" evidence="2">
    <location>
        <begin position="406"/>
        <end position="415"/>
    </location>
</feature>
<name>A0ABR2J4S4_9PEZI</name>
<evidence type="ECO:0000313" key="3">
    <source>
        <dbReference type="EMBL" id="KAK8872437.1"/>
    </source>
</evidence>
<dbReference type="PANTHER" id="PTHR28027:SF2">
    <property type="entry name" value="TRANSCRIPTIONAL REGULATOR MIT1"/>
    <property type="match status" value="1"/>
</dbReference>
<dbReference type="InterPro" id="IPR018608">
    <property type="entry name" value="Gti1/Pac2"/>
</dbReference>
<feature type="compositionally biased region" description="Polar residues" evidence="2">
    <location>
        <begin position="358"/>
        <end position="374"/>
    </location>
</feature>